<dbReference type="Proteomes" id="UP001178508">
    <property type="component" value="Chromosome 13"/>
</dbReference>
<proteinExistence type="inferred from homology"/>
<dbReference type="EMBL" id="OY660876">
    <property type="protein sequence ID" value="CAJ1071249.1"/>
    <property type="molecule type" value="Genomic_DNA"/>
</dbReference>
<name>A0AAV1GE27_XYRNO</name>
<evidence type="ECO:0000256" key="2">
    <source>
        <dbReference type="SAM" id="SignalP"/>
    </source>
</evidence>
<comment type="similarity">
    <text evidence="1">Belongs to the cystatin family.</text>
</comment>
<feature type="domain" description="Cystatin" evidence="3">
    <location>
        <begin position="33"/>
        <end position="139"/>
    </location>
</feature>
<dbReference type="GO" id="GO:0031982">
    <property type="term" value="C:vesicle"/>
    <property type="evidence" value="ECO:0007669"/>
    <property type="project" value="TreeGrafter"/>
</dbReference>
<keyword evidence="5" id="KW-1185">Reference proteome</keyword>
<evidence type="ECO:0000313" key="5">
    <source>
        <dbReference type="Proteomes" id="UP001178508"/>
    </source>
</evidence>
<feature type="chain" id="PRO_5043920217" evidence="2">
    <location>
        <begin position="20"/>
        <end position="145"/>
    </location>
</feature>
<keyword evidence="2" id="KW-0732">Signal</keyword>
<gene>
    <name evidence="4" type="ORF">XNOV1_A032357</name>
</gene>
<feature type="signal peptide" evidence="2">
    <location>
        <begin position="1"/>
        <end position="19"/>
    </location>
</feature>
<dbReference type="PANTHER" id="PTHR46186">
    <property type="entry name" value="CYSTATIN"/>
    <property type="match status" value="1"/>
</dbReference>
<dbReference type="InterPro" id="IPR046350">
    <property type="entry name" value="Cystatin_sf"/>
</dbReference>
<evidence type="ECO:0000259" key="3">
    <source>
        <dbReference type="SMART" id="SM00043"/>
    </source>
</evidence>
<organism evidence="4 5">
    <name type="scientific">Xyrichtys novacula</name>
    <name type="common">Pearly razorfish</name>
    <name type="synonym">Hemipteronotus novacula</name>
    <dbReference type="NCBI Taxonomy" id="13765"/>
    <lineage>
        <taxon>Eukaryota</taxon>
        <taxon>Metazoa</taxon>
        <taxon>Chordata</taxon>
        <taxon>Craniata</taxon>
        <taxon>Vertebrata</taxon>
        <taxon>Euteleostomi</taxon>
        <taxon>Actinopterygii</taxon>
        <taxon>Neopterygii</taxon>
        <taxon>Teleostei</taxon>
        <taxon>Neoteleostei</taxon>
        <taxon>Acanthomorphata</taxon>
        <taxon>Eupercaria</taxon>
        <taxon>Labriformes</taxon>
        <taxon>Labridae</taxon>
        <taxon>Xyrichtys</taxon>
    </lineage>
</organism>
<reference evidence="4" key="1">
    <citation type="submission" date="2023-08" db="EMBL/GenBank/DDBJ databases">
        <authorList>
            <person name="Alioto T."/>
            <person name="Alioto T."/>
            <person name="Gomez Garrido J."/>
        </authorList>
    </citation>
    <scope>NUCLEOTIDE SEQUENCE</scope>
</reference>
<dbReference type="PANTHER" id="PTHR46186:SF13">
    <property type="entry name" value="SI:BUSM1-57F23.1"/>
    <property type="match status" value="1"/>
</dbReference>
<evidence type="ECO:0000256" key="1">
    <source>
        <dbReference type="ARBA" id="ARBA00009403"/>
    </source>
</evidence>
<dbReference type="InterPro" id="IPR000010">
    <property type="entry name" value="Cystatin_dom"/>
</dbReference>
<dbReference type="GO" id="GO:0005737">
    <property type="term" value="C:cytoplasm"/>
    <property type="evidence" value="ECO:0007669"/>
    <property type="project" value="TreeGrafter"/>
</dbReference>
<dbReference type="AlphaFoldDB" id="A0AAV1GE27"/>
<dbReference type="Gene3D" id="3.10.450.10">
    <property type="match status" value="1"/>
</dbReference>
<evidence type="ECO:0000313" key="4">
    <source>
        <dbReference type="EMBL" id="CAJ1071249.1"/>
    </source>
</evidence>
<dbReference type="SUPFAM" id="SSF54403">
    <property type="entry name" value="Cystatin/monellin"/>
    <property type="match status" value="1"/>
</dbReference>
<dbReference type="Pfam" id="PF00031">
    <property type="entry name" value="Cystatin"/>
    <property type="match status" value="1"/>
</dbReference>
<accession>A0AAV1GE27</accession>
<protein>
    <submittedName>
        <fullName evidence="4">Cystatin-C-like</fullName>
    </submittedName>
</protein>
<sequence length="145" mass="16230">MSWPLLVFICLSAIQLSMGDQLVEELITTKKVPLLGGWSERSPEADDVQEAAQHAVEEFNANSKNKRMFKLVSVTSAQSQVTNVINFKINAVLGKTKCLKSENSDLNTCSAVKKYLTCSFEVAFDPRNNSHEHKSHKCKKQRESV</sequence>
<dbReference type="CDD" id="cd00042">
    <property type="entry name" value="CY"/>
    <property type="match status" value="1"/>
</dbReference>
<dbReference type="GO" id="GO:0005615">
    <property type="term" value="C:extracellular space"/>
    <property type="evidence" value="ECO:0007669"/>
    <property type="project" value="TreeGrafter"/>
</dbReference>
<dbReference type="GO" id="GO:0004869">
    <property type="term" value="F:cysteine-type endopeptidase inhibitor activity"/>
    <property type="evidence" value="ECO:0007669"/>
    <property type="project" value="InterPro"/>
</dbReference>
<dbReference type="SMART" id="SM00043">
    <property type="entry name" value="CY"/>
    <property type="match status" value="1"/>
</dbReference>